<dbReference type="PANTHER" id="PTHR22907">
    <property type="entry name" value="GH04558P"/>
    <property type="match status" value="1"/>
</dbReference>
<evidence type="ECO:0000313" key="3">
    <source>
        <dbReference type="Proteomes" id="UP000887540"/>
    </source>
</evidence>
<evidence type="ECO:0000259" key="2">
    <source>
        <dbReference type="PROSITE" id="PS51034"/>
    </source>
</evidence>
<dbReference type="Proteomes" id="UP000887540">
    <property type="component" value="Unplaced"/>
</dbReference>
<dbReference type="PROSITE" id="PS51034">
    <property type="entry name" value="ZP_2"/>
    <property type="match status" value="1"/>
</dbReference>
<proteinExistence type="predicted"/>
<evidence type="ECO:0000256" key="1">
    <source>
        <dbReference type="ARBA" id="ARBA00022729"/>
    </source>
</evidence>
<accession>A0A914BW15</accession>
<dbReference type="InterPro" id="IPR051962">
    <property type="entry name" value="Cuticlin"/>
</dbReference>
<protein>
    <submittedName>
        <fullName evidence="4">ZP domain-containing protein</fullName>
    </submittedName>
</protein>
<dbReference type="AlphaFoldDB" id="A0A914BW15"/>
<organism evidence="3 4">
    <name type="scientific">Acrobeloides nanus</name>
    <dbReference type="NCBI Taxonomy" id="290746"/>
    <lineage>
        <taxon>Eukaryota</taxon>
        <taxon>Metazoa</taxon>
        <taxon>Ecdysozoa</taxon>
        <taxon>Nematoda</taxon>
        <taxon>Chromadorea</taxon>
        <taxon>Rhabditida</taxon>
        <taxon>Tylenchina</taxon>
        <taxon>Cephalobomorpha</taxon>
        <taxon>Cephaloboidea</taxon>
        <taxon>Cephalobidae</taxon>
        <taxon>Acrobeloides</taxon>
    </lineage>
</organism>
<dbReference type="SMART" id="SM00241">
    <property type="entry name" value="ZP"/>
    <property type="match status" value="1"/>
</dbReference>
<dbReference type="PANTHER" id="PTHR22907:SF56">
    <property type="entry name" value="TRANSMEMBRANE PROTEIN RAM-5"/>
    <property type="match status" value="1"/>
</dbReference>
<reference evidence="4" key="1">
    <citation type="submission" date="2022-11" db="UniProtKB">
        <authorList>
            <consortium name="WormBaseParasite"/>
        </authorList>
    </citation>
    <scope>IDENTIFICATION</scope>
</reference>
<keyword evidence="1" id="KW-0732">Signal</keyword>
<sequence>MDNRHPFDSRCSSTYITNLENNATFRFPIVPCATYFTNQTDSLYATANVRVTFHPYFITNNSRIIKVDCEEPSELNNTSLRNNEENTICHHLVMRKKSSLKTYLTIGETIYHRWTCSPKYDISNYAIFLRNCDVNSPTKETVHLVDENGCAIDEYLFDELSYSNHSLSITALSRAFKFVDQNELRFSCHVVLIKRSHKHEHLRFPKCSISKNDLQSKDPNDSLYLDFLTIFNDTTKMIEAKTLTEWITVMDNPKILESLEETGMKVMAKVNDSINEDAIQQDKLLKQDSITEFYPNSINKYKGHIPTIDEMLARMHNKVNIGRKAIPLDQELLPLHLSNDSSIEIPLTSINSTNSIFEQNSPVEDDLLNLSGLPNAEYFEAEEGSLESFESIVNKTKNMDDASRLFKEESYEAEPNVIVNNSVENLKTKATSTTTTKKISLTTAMPLTTQTITETNFFSTKLFKSIFNGFDADNKIIQSEEIDINSFNTVKPHDHQNNLITDSESNLNRAMSDCNNKAPLGSEEFQRISVKLRMA</sequence>
<dbReference type="WBParaSite" id="ACRNAN_Path_113.g405.t1">
    <property type="protein sequence ID" value="ACRNAN_Path_113.g405.t1"/>
    <property type="gene ID" value="ACRNAN_Path_113.g405"/>
</dbReference>
<keyword evidence="3" id="KW-1185">Reference proteome</keyword>
<dbReference type="InterPro" id="IPR057475">
    <property type="entry name" value="CUT_C"/>
</dbReference>
<dbReference type="Pfam" id="PF25301">
    <property type="entry name" value="CUT_C"/>
    <property type="match status" value="1"/>
</dbReference>
<feature type="domain" description="ZP" evidence="2">
    <location>
        <begin position="1"/>
        <end position="214"/>
    </location>
</feature>
<name>A0A914BW15_9BILA</name>
<evidence type="ECO:0000313" key="4">
    <source>
        <dbReference type="WBParaSite" id="ACRNAN_Path_113.g405.t1"/>
    </source>
</evidence>
<dbReference type="InterPro" id="IPR001507">
    <property type="entry name" value="ZP_dom"/>
</dbReference>